<dbReference type="AlphaFoldDB" id="A0A1W1UZ24"/>
<feature type="compositionally biased region" description="Low complexity" evidence="1">
    <location>
        <begin position="200"/>
        <end position="214"/>
    </location>
</feature>
<dbReference type="RefSeq" id="WP_084047652.1">
    <property type="nucleotide sequence ID" value="NZ_FWWU01000008.1"/>
</dbReference>
<evidence type="ECO:0000256" key="1">
    <source>
        <dbReference type="SAM" id="MobiDB-lite"/>
    </source>
</evidence>
<reference evidence="2 3" key="1">
    <citation type="submission" date="2017-04" db="EMBL/GenBank/DDBJ databases">
        <authorList>
            <person name="Afonso C.L."/>
            <person name="Miller P.J."/>
            <person name="Scott M.A."/>
            <person name="Spackman E."/>
            <person name="Goraichik I."/>
            <person name="Dimitrov K.M."/>
            <person name="Suarez D.L."/>
            <person name="Swayne D.E."/>
        </authorList>
    </citation>
    <scope>NUCLEOTIDE SEQUENCE [LARGE SCALE GENOMIC DNA]</scope>
    <source>
        <strain evidence="2 3">KR-140</strain>
    </source>
</reference>
<keyword evidence="3" id="KW-1185">Reference proteome</keyword>
<dbReference type="OrthoDB" id="68493at2"/>
<protein>
    <submittedName>
        <fullName evidence="2">Uncharacterized protein</fullName>
    </submittedName>
</protein>
<gene>
    <name evidence="2" type="ORF">SAMN00790413_03779</name>
</gene>
<evidence type="ECO:0000313" key="2">
    <source>
        <dbReference type="EMBL" id="SMB86347.1"/>
    </source>
</evidence>
<sequence length="418" mass="46379">MSVKTSSIMHPPRTRMNLLREDYLAIADGDYCAARLLNVFERWHNTKLDHRSQARYANAIARSGGEHPDQDEGLWVYMSNEELRRELMNEYSEKPVTRALTLLEGKGFLRRRSNPLRKWDRKPQYLFVAAAVQKAINAWAASREEGEDAVVDDPAEMTDSIPQIDGVDSADLRSASRTSADSIPQIDGVDPALAQDQFRTSAASTPSKSASNTTGFKPQVSSTGFKPQEEHRGLSSSFQQEEKTLDGTDVSGGRFSDRVLSHSPVPNEQDVPRGARALLERYLGGNLSLANLLLEVPASGVDRRQWLKIPESRIQAIVDEAHAQETLVFRTYLIRALDVEIGSSLSLPGRVSPQVVEKDDARELLRVLHEGDLVRSRKTGSTFRVASVTSDGIDIEVPGYSRPVSVSVSHILGYERVD</sequence>
<dbReference type="EMBL" id="FWWU01000008">
    <property type="protein sequence ID" value="SMB86347.1"/>
    <property type="molecule type" value="Genomic_DNA"/>
</dbReference>
<organism evidence="2 3">
    <name type="scientific">Deinococcus hopiensis KR-140</name>
    <dbReference type="NCBI Taxonomy" id="695939"/>
    <lineage>
        <taxon>Bacteria</taxon>
        <taxon>Thermotogati</taxon>
        <taxon>Deinococcota</taxon>
        <taxon>Deinococci</taxon>
        <taxon>Deinococcales</taxon>
        <taxon>Deinococcaceae</taxon>
        <taxon>Deinococcus</taxon>
    </lineage>
</organism>
<name>A0A1W1UZ24_9DEIO</name>
<dbReference type="Proteomes" id="UP000192582">
    <property type="component" value="Unassembled WGS sequence"/>
</dbReference>
<evidence type="ECO:0000313" key="3">
    <source>
        <dbReference type="Proteomes" id="UP000192582"/>
    </source>
</evidence>
<proteinExistence type="predicted"/>
<feature type="compositionally biased region" description="Polar residues" evidence="1">
    <location>
        <begin position="215"/>
        <end position="225"/>
    </location>
</feature>
<accession>A0A1W1UZ24</accession>
<feature type="region of interest" description="Disordered" evidence="1">
    <location>
        <begin position="144"/>
        <end position="272"/>
    </location>
</feature>
<feature type="compositionally biased region" description="Acidic residues" evidence="1">
    <location>
        <begin position="145"/>
        <end position="156"/>
    </location>
</feature>